<dbReference type="EMBL" id="MVGT01001080">
    <property type="protein sequence ID" value="OVA13865.1"/>
    <property type="molecule type" value="Genomic_DNA"/>
</dbReference>
<dbReference type="Proteomes" id="UP000195402">
    <property type="component" value="Unassembled WGS sequence"/>
</dbReference>
<accession>A0A200QTU1</accession>
<evidence type="ECO:0000256" key="1">
    <source>
        <dbReference type="SAM" id="MobiDB-lite"/>
    </source>
</evidence>
<evidence type="ECO:0000313" key="2">
    <source>
        <dbReference type="EMBL" id="OVA13865.1"/>
    </source>
</evidence>
<organism evidence="2 3">
    <name type="scientific">Macleaya cordata</name>
    <name type="common">Five-seeded plume-poppy</name>
    <name type="synonym">Bocconia cordata</name>
    <dbReference type="NCBI Taxonomy" id="56857"/>
    <lineage>
        <taxon>Eukaryota</taxon>
        <taxon>Viridiplantae</taxon>
        <taxon>Streptophyta</taxon>
        <taxon>Embryophyta</taxon>
        <taxon>Tracheophyta</taxon>
        <taxon>Spermatophyta</taxon>
        <taxon>Magnoliopsida</taxon>
        <taxon>Ranunculales</taxon>
        <taxon>Papaveraceae</taxon>
        <taxon>Papaveroideae</taxon>
        <taxon>Macleaya</taxon>
    </lineage>
</organism>
<dbReference type="InParanoid" id="A0A200QTU1"/>
<name>A0A200QTU1_MACCD</name>
<feature type="region of interest" description="Disordered" evidence="1">
    <location>
        <begin position="1"/>
        <end position="46"/>
    </location>
</feature>
<protein>
    <submittedName>
        <fullName evidence="2">Uncharacterized protein</fullName>
    </submittedName>
</protein>
<sequence>MKKGKGVVVFDSNNPPARSGGGEEQEEEDSSERKVVPPLPTGRLAARNASSKYDFVKISSKTN</sequence>
<dbReference type="AlphaFoldDB" id="A0A200QTU1"/>
<reference evidence="2 3" key="1">
    <citation type="journal article" date="2017" name="Mol. Plant">
        <title>The Genome of Medicinal Plant Macleaya cordata Provides New Insights into Benzylisoquinoline Alkaloids Metabolism.</title>
        <authorList>
            <person name="Liu X."/>
            <person name="Liu Y."/>
            <person name="Huang P."/>
            <person name="Ma Y."/>
            <person name="Qing Z."/>
            <person name="Tang Q."/>
            <person name="Cao H."/>
            <person name="Cheng P."/>
            <person name="Zheng Y."/>
            <person name="Yuan Z."/>
            <person name="Zhou Y."/>
            <person name="Liu J."/>
            <person name="Tang Z."/>
            <person name="Zhuo Y."/>
            <person name="Zhang Y."/>
            <person name="Yu L."/>
            <person name="Huang J."/>
            <person name="Yang P."/>
            <person name="Peng Q."/>
            <person name="Zhang J."/>
            <person name="Jiang W."/>
            <person name="Zhang Z."/>
            <person name="Lin K."/>
            <person name="Ro D.K."/>
            <person name="Chen X."/>
            <person name="Xiong X."/>
            <person name="Shang Y."/>
            <person name="Huang S."/>
            <person name="Zeng J."/>
        </authorList>
    </citation>
    <scope>NUCLEOTIDE SEQUENCE [LARGE SCALE GENOMIC DNA]</scope>
    <source>
        <strain evidence="3">cv. BLH2017</strain>
        <tissue evidence="2">Root</tissue>
    </source>
</reference>
<gene>
    <name evidence="2" type="ORF">BVC80_8833g6</name>
</gene>
<keyword evidence="3" id="KW-1185">Reference proteome</keyword>
<proteinExistence type="predicted"/>
<comment type="caution">
    <text evidence="2">The sequence shown here is derived from an EMBL/GenBank/DDBJ whole genome shotgun (WGS) entry which is preliminary data.</text>
</comment>
<evidence type="ECO:0000313" key="3">
    <source>
        <dbReference type="Proteomes" id="UP000195402"/>
    </source>
</evidence>